<dbReference type="PROSITE" id="PS50013">
    <property type="entry name" value="CHROMO_2"/>
    <property type="match status" value="1"/>
</dbReference>
<dbReference type="GeneID" id="9671657"/>
<dbReference type="CDD" id="cd00024">
    <property type="entry name" value="CD_CSD"/>
    <property type="match status" value="1"/>
</dbReference>
<keyword evidence="5" id="KW-1185">Reference proteome</keyword>
<protein>
    <recommendedName>
        <fullName evidence="3">Chromo domain-containing protein</fullName>
    </recommendedName>
</protein>
<proteinExistence type="predicted"/>
<dbReference type="InterPro" id="IPR016197">
    <property type="entry name" value="Chromo-like_dom_sf"/>
</dbReference>
<dbReference type="eggNOG" id="ENOG502RMIF">
    <property type="taxonomic scope" value="Eukaryota"/>
</dbReference>
<reference evidence="4 5" key="1">
    <citation type="journal article" date="2009" name="PLoS Genet.">
        <title>The genome of Nectria haematococca: contribution of supernumerary chromosomes to gene expansion.</title>
        <authorList>
            <person name="Coleman J.J."/>
            <person name="Rounsley S.D."/>
            <person name="Rodriguez-Carres M."/>
            <person name="Kuo A."/>
            <person name="Wasmann C.C."/>
            <person name="Grimwood J."/>
            <person name="Schmutz J."/>
            <person name="Taga M."/>
            <person name="White G.J."/>
            <person name="Zhou S."/>
            <person name="Schwartz D.C."/>
            <person name="Freitag M."/>
            <person name="Ma L.J."/>
            <person name="Danchin E.G."/>
            <person name="Henrissat B."/>
            <person name="Coutinho P.M."/>
            <person name="Nelson D.R."/>
            <person name="Straney D."/>
            <person name="Napoli C.A."/>
            <person name="Barker B.M."/>
            <person name="Gribskov M."/>
            <person name="Rep M."/>
            <person name="Kroken S."/>
            <person name="Molnar I."/>
            <person name="Rensing C."/>
            <person name="Kennell J.C."/>
            <person name="Zamora J."/>
            <person name="Farman M.L."/>
            <person name="Selker E.U."/>
            <person name="Salamov A."/>
            <person name="Shapiro H."/>
            <person name="Pangilinan J."/>
            <person name="Lindquist E."/>
            <person name="Lamers C."/>
            <person name="Grigoriev I.V."/>
            <person name="Geiser D.M."/>
            <person name="Covert S.F."/>
            <person name="Temporini E."/>
            <person name="Vanetten H.D."/>
        </authorList>
    </citation>
    <scope>NUCLEOTIDE SEQUENCE [LARGE SCALE GENOMIC DNA]</scope>
    <source>
        <strain evidence="5">ATCC MYA-4622 / CBS 123669 / FGSC 9596 / NRRL 45880 / 77-13-4</strain>
    </source>
</reference>
<dbReference type="VEuPathDB" id="FungiDB:NECHADRAFT_97011"/>
<dbReference type="KEGG" id="nhe:NECHADRAFT_97011"/>
<gene>
    <name evidence="4" type="ORF">NECHADRAFT_97011</name>
</gene>
<name>C7Z1E7_FUSV7</name>
<dbReference type="SMART" id="SM00298">
    <property type="entry name" value="CHROMO"/>
    <property type="match status" value="2"/>
</dbReference>
<sequence length="241" mass="27025">MATDTPSKDGDVVNARDKAVDGHKAGTPRGTPRATPKIATPANDEKPDRSTPAAAEPTEPKSIDKRNGDKDAQVNGDAPAASADKPAEFRDDVEIDEFIDHRVDEATSTVDIQVKWEGGETTWETEWSLQEQVPTLVFKYWDKLEGRDAVTNLDIYHVFKILKRTSLPGKSKKPQYMYQVQWVGYRRTDSTWEHEDKLREIAPAELEKFEAKELANGTGPQKRKNARGPGRPRKRARADSD</sequence>
<dbReference type="AlphaFoldDB" id="C7Z1E7"/>
<feature type="domain" description="Chromo" evidence="3">
    <location>
        <begin position="156"/>
        <end position="221"/>
    </location>
</feature>
<dbReference type="Pfam" id="PF00385">
    <property type="entry name" value="Chromo"/>
    <property type="match status" value="1"/>
</dbReference>
<dbReference type="InterPro" id="IPR000953">
    <property type="entry name" value="Chromo/chromo_shadow_dom"/>
</dbReference>
<dbReference type="OMA" id="QNDSTWE"/>
<dbReference type="STRING" id="660122.C7Z1E7"/>
<dbReference type="InterPro" id="IPR023780">
    <property type="entry name" value="Chromo_domain"/>
</dbReference>
<dbReference type="RefSeq" id="XP_003047703.1">
    <property type="nucleotide sequence ID" value="XM_003047657.1"/>
</dbReference>
<dbReference type="Proteomes" id="UP000005206">
    <property type="component" value="Chromosome 10"/>
</dbReference>
<dbReference type="HOGENOM" id="CLU_096868_0_0_1"/>
<accession>C7Z1E7</accession>
<dbReference type="SUPFAM" id="SSF54160">
    <property type="entry name" value="Chromo domain-like"/>
    <property type="match status" value="2"/>
</dbReference>
<dbReference type="OrthoDB" id="433924at2759"/>
<evidence type="ECO:0000313" key="4">
    <source>
        <dbReference type="EMBL" id="EEU41990.1"/>
    </source>
</evidence>
<evidence type="ECO:0000313" key="5">
    <source>
        <dbReference type="Proteomes" id="UP000005206"/>
    </source>
</evidence>
<evidence type="ECO:0000256" key="1">
    <source>
        <dbReference type="ARBA" id="ARBA00011353"/>
    </source>
</evidence>
<feature type="region of interest" description="Disordered" evidence="2">
    <location>
        <begin position="211"/>
        <end position="241"/>
    </location>
</feature>
<evidence type="ECO:0000259" key="3">
    <source>
        <dbReference type="PROSITE" id="PS50013"/>
    </source>
</evidence>
<feature type="compositionally biased region" description="Basic and acidic residues" evidence="2">
    <location>
        <begin position="1"/>
        <end position="24"/>
    </location>
</feature>
<organism evidence="4 5">
    <name type="scientific">Fusarium vanettenii (strain ATCC MYA-4622 / CBS 123669 / FGSC 9596 / NRRL 45880 / 77-13-4)</name>
    <name type="common">Fusarium solani subsp. pisi</name>
    <dbReference type="NCBI Taxonomy" id="660122"/>
    <lineage>
        <taxon>Eukaryota</taxon>
        <taxon>Fungi</taxon>
        <taxon>Dikarya</taxon>
        <taxon>Ascomycota</taxon>
        <taxon>Pezizomycotina</taxon>
        <taxon>Sordariomycetes</taxon>
        <taxon>Hypocreomycetidae</taxon>
        <taxon>Hypocreales</taxon>
        <taxon>Nectriaceae</taxon>
        <taxon>Fusarium</taxon>
        <taxon>Fusarium solani species complex</taxon>
        <taxon>Fusarium vanettenii</taxon>
    </lineage>
</organism>
<comment type="subunit">
    <text evidence="1">Component of the NuA4 histone acetyltransferase complex.</text>
</comment>
<dbReference type="InParanoid" id="C7Z1E7"/>
<feature type="compositionally biased region" description="Basic residues" evidence="2">
    <location>
        <begin position="221"/>
        <end position="241"/>
    </location>
</feature>
<feature type="compositionally biased region" description="Basic and acidic residues" evidence="2">
    <location>
        <begin position="58"/>
        <end position="72"/>
    </location>
</feature>
<evidence type="ECO:0000256" key="2">
    <source>
        <dbReference type="SAM" id="MobiDB-lite"/>
    </source>
</evidence>
<dbReference type="EMBL" id="GG698906">
    <property type="protein sequence ID" value="EEU41990.1"/>
    <property type="molecule type" value="Genomic_DNA"/>
</dbReference>
<dbReference type="GO" id="GO:0006338">
    <property type="term" value="P:chromatin remodeling"/>
    <property type="evidence" value="ECO:0007669"/>
    <property type="project" value="UniProtKB-ARBA"/>
</dbReference>
<dbReference type="Gene3D" id="2.40.50.40">
    <property type="match status" value="2"/>
</dbReference>
<feature type="region of interest" description="Disordered" evidence="2">
    <location>
        <begin position="1"/>
        <end position="90"/>
    </location>
</feature>